<dbReference type="Proteomes" id="UP001385499">
    <property type="component" value="Unassembled WGS sequence"/>
</dbReference>
<dbReference type="Pfam" id="PF01471">
    <property type="entry name" value="PG_binding_1"/>
    <property type="match status" value="1"/>
</dbReference>
<dbReference type="SUPFAM" id="SSF55166">
    <property type="entry name" value="Hedgehog/DD-peptidase"/>
    <property type="match status" value="1"/>
</dbReference>
<dbReference type="InterPro" id="IPR036366">
    <property type="entry name" value="PGBDSf"/>
</dbReference>
<evidence type="ECO:0000313" key="2">
    <source>
        <dbReference type="EMBL" id="MEJ8474438.1"/>
    </source>
</evidence>
<gene>
    <name evidence="2" type="ORF">V6575_10090</name>
</gene>
<dbReference type="InterPro" id="IPR002477">
    <property type="entry name" value="Peptidoglycan-bd-like"/>
</dbReference>
<sequence>MKFEQWLQSRLTAHGYACGPIDGVIGNATVRAIKAFERRHGLPVDGTADDAVVAALRTSSSVLSDAEKARLPNRSPDLRTDTDRRTWPRQRDVRKVFGEVGTRQVKVKVPWDLFLAWDTNVQVSGMTLHELVAPSAERIFARIKQTYSDEQIRQLGLHLFGGSLNVRRMRGGNAYSMHSWGIAIDWDPVRNQLRWRRPKARLSCADADRFWKIWQDEGWTSLGQARDFDWMHVQAAGL</sequence>
<name>A0ABU8TJU5_9HYPH</name>
<dbReference type="RefSeq" id="WP_340274184.1">
    <property type="nucleotide sequence ID" value="NZ_JBAKIA010000005.1"/>
</dbReference>
<evidence type="ECO:0000313" key="3">
    <source>
        <dbReference type="Proteomes" id="UP001385499"/>
    </source>
</evidence>
<proteinExistence type="predicted"/>
<evidence type="ECO:0000259" key="1">
    <source>
        <dbReference type="Pfam" id="PF01471"/>
    </source>
</evidence>
<reference evidence="2 3" key="1">
    <citation type="submission" date="2024-02" db="EMBL/GenBank/DDBJ databases">
        <title>Roseibium algae sp. nov., isolated from marine alga (Grateloupia sp.), showing potential in myo-inositol conversion.</title>
        <authorList>
            <person name="Wang Y."/>
        </authorList>
    </citation>
    <scope>NUCLEOTIDE SEQUENCE [LARGE SCALE GENOMIC DNA]</scope>
    <source>
        <strain evidence="2 3">H3510</strain>
    </source>
</reference>
<organism evidence="2 3">
    <name type="scientific">Roseibium algae</name>
    <dbReference type="NCBI Taxonomy" id="3123038"/>
    <lineage>
        <taxon>Bacteria</taxon>
        <taxon>Pseudomonadati</taxon>
        <taxon>Pseudomonadota</taxon>
        <taxon>Alphaproteobacteria</taxon>
        <taxon>Hyphomicrobiales</taxon>
        <taxon>Stappiaceae</taxon>
        <taxon>Roseibium</taxon>
    </lineage>
</organism>
<dbReference type="EMBL" id="JBAKIA010000005">
    <property type="protein sequence ID" value="MEJ8474438.1"/>
    <property type="molecule type" value="Genomic_DNA"/>
</dbReference>
<accession>A0ABU8TJU5</accession>
<dbReference type="InterPro" id="IPR036365">
    <property type="entry name" value="PGBD-like_sf"/>
</dbReference>
<feature type="domain" description="Peptidoglycan binding-like" evidence="1">
    <location>
        <begin position="5"/>
        <end position="56"/>
    </location>
</feature>
<dbReference type="SUPFAM" id="SSF47090">
    <property type="entry name" value="PGBD-like"/>
    <property type="match status" value="1"/>
</dbReference>
<dbReference type="InterPro" id="IPR009045">
    <property type="entry name" value="Zn_M74/Hedgehog-like"/>
</dbReference>
<protein>
    <submittedName>
        <fullName evidence="2">M15 family metallopeptidase</fullName>
    </submittedName>
</protein>
<comment type="caution">
    <text evidence="2">The sequence shown here is derived from an EMBL/GenBank/DDBJ whole genome shotgun (WGS) entry which is preliminary data.</text>
</comment>
<keyword evidence="3" id="KW-1185">Reference proteome</keyword>
<dbReference type="Gene3D" id="1.10.101.10">
    <property type="entry name" value="PGBD-like superfamily/PGBD"/>
    <property type="match status" value="1"/>
</dbReference>